<evidence type="ECO:0000313" key="3">
    <source>
        <dbReference type="EMBL" id="KKK96096.1"/>
    </source>
</evidence>
<accession>A0A0F9CHC7</accession>
<feature type="domain" description="DUF6788" evidence="2">
    <location>
        <begin position="74"/>
        <end position="118"/>
    </location>
</feature>
<evidence type="ECO:0000256" key="1">
    <source>
        <dbReference type="SAM" id="MobiDB-lite"/>
    </source>
</evidence>
<dbReference type="AlphaFoldDB" id="A0A0F9CHC7"/>
<protein>
    <recommendedName>
        <fullName evidence="2">DUF6788 domain-containing protein</fullName>
    </recommendedName>
</protein>
<comment type="caution">
    <text evidence="3">The sequence shown here is derived from an EMBL/GenBank/DDBJ whole genome shotgun (WGS) entry which is preliminary data.</text>
</comment>
<dbReference type="Pfam" id="PF20586">
    <property type="entry name" value="DUF6788"/>
    <property type="match status" value="1"/>
</dbReference>
<evidence type="ECO:0000259" key="2">
    <source>
        <dbReference type="Pfam" id="PF20586"/>
    </source>
</evidence>
<dbReference type="EMBL" id="LAZR01046628">
    <property type="protein sequence ID" value="KKK96096.1"/>
    <property type="molecule type" value="Genomic_DNA"/>
</dbReference>
<sequence>MEPDSQNVFRMPAPDKNRAGVDALHDNNRARALAADGRNKQRTYTDRGPRKPPDPGTGQAVVESFSFHDRIYELRRNSCGKSNCTVCEGTRPAHGPYWYMCVSLKGRWRRVYLGKDLDTSKFVDADGNLHLPPRRALLRPFQPPADIQDDQPGQTRLFSDGDVRRQLLWTCQGCKHQVLEGNADHLMLLRSARCPACRSAADVSLLPPCHGS</sequence>
<feature type="region of interest" description="Disordered" evidence="1">
    <location>
        <begin position="1"/>
        <end position="60"/>
    </location>
</feature>
<reference evidence="3" key="1">
    <citation type="journal article" date="2015" name="Nature">
        <title>Complex archaea that bridge the gap between prokaryotes and eukaryotes.</title>
        <authorList>
            <person name="Spang A."/>
            <person name="Saw J.H."/>
            <person name="Jorgensen S.L."/>
            <person name="Zaremba-Niedzwiedzka K."/>
            <person name="Martijn J."/>
            <person name="Lind A.E."/>
            <person name="van Eijk R."/>
            <person name="Schleper C."/>
            <person name="Guy L."/>
            <person name="Ettema T.J."/>
        </authorList>
    </citation>
    <scope>NUCLEOTIDE SEQUENCE</scope>
</reference>
<feature type="compositionally biased region" description="Basic and acidic residues" evidence="1">
    <location>
        <begin position="13"/>
        <end position="29"/>
    </location>
</feature>
<feature type="compositionally biased region" description="Basic and acidic residues" evidence="1">
    <location>
        <begin position="37"/>
        <end position="53"/>
    </location>
</feature>
<dbReference type="InterPro" id="IPR046738">
    <property type="entry name" value="DUF6788"/>
</dbReference>
<gene>
    <name evidence="3" type="ORF">LCGC14_2666200</name>
</gene>
<organism evidence="3">
    <name type="scientific">marine sediment metagenome</name>
    <dbReference type="NCBI Taxonomy" id="412755"/>
    <lineage>
        <taxon>unclassified sequences</taxon>
        <taxon>metagenomes</taxon>
        <taxon>ecological metagenomes</taxon>
    </lineage>
</organism>
<name>A0A0F9CHC7_9ZZZZ</name>
<proteinExistence type="predicted"/>